<evidence type="ECO:0000256" key="3">
    <source>
        <dbReference type="ARBA" id="ARBA00012177"/>
    </source>
</evidence>
<name>A0A6C0J162_9ZZZZ</name>
<evidence type="ECO:0000256" key="7">
    <source>
        <dbReference type="ARBA" id="ARBA00022884"/>
    </source>
</evidence>
<dbReference type="PROSITE" id="PS50137">
    <property type="entry name" value="DS_RBD"/>
    <property type="match status" value="1"/>
</dbReference>
<dbReference type="CDD" id="cd10845">
    <property type="entry name" value="DSRM_RNAse_III_family"/>
    <property type="match status" value="1"/>
</dbReference>
<evidence type="ECO:0000256" key="1">
    <source>
        <dbReference type="ARBA" id="ARBA00000109"/>
    </source>
</evidence>
<dbReference type="SUPFAM" id="SSF69065">
    <property type="entry name" value="RNase III domain-like"/>
    <property type="match status" value="1"/>
</dbReference>
<dbReference type="GO" id="GO:0010468">
    <property type="term" value="P:regulation of gene expression"/>
    <property type="evidence" value="ECO:0007669"/>
    <property type="project" value="TreeGrafter"/>
</dbReference>
<evidence type="ECO:0000313" key="10">
    <source>
        <dbReference type="EMBL" id="QHT98396.1"/>
    </source>
</evidence>
<dbReference type="SUPFAM" id="SSF54768">
    <property type="entry name" value="dsRNA-binding domain-like"/>
    <property type="match status" value="1"/>
</dbReference>
<dbReference type="AlphaFoldDB" id="A0A6C0J162"/>
<dbReference type="Pfam" id="PF00035">
    <property type="entry name" value="dsrm"/>
    <property type="match status" value="1"/>
</dbReference>
<protein>
    <recommendedName>
        <fullName evidence="3">ribonuclease III</fullName>
        <ecNumber evidence="3">3.1.26.3</ecNumber>
    </recommendedName>
</protein>
<dbReference type="PANTHER" id="PTHR11207:SF0">
    <property type="entry name" value="RIBONUCLEASE 3"/>
    <property type="match status" value="1"/>
</dbReference>
<dbReference type="HAMAP" id="MF_00104">
    <property type="entry name" value="RNase_III"/>
    <property type="match status" value="1"/>
</dbReference>
<dbReference type="SMART" id="SM00358">
    <property type="entry name" value="DSRM"/>
    <property type="match status" value="1"/>
</dbReference>
<dbReference type="GO" id="GO:0006364">
    <property type="term" value="P:rRNA processing"/>
    <property type="evidence" value="ECO:0007669"/>
    <property type="project" value="InterPro"/>
</dbReference>
<keyword evidence="7" id="KW-0694">RNA-binding</keyword>
<evidence type="ECO:0000259" key="9">
    <source>
        <dbReference type="PROSITE" id="PS50142"/>
    </source>
</evidence>
<evidence type="ECO:0000256" key="4">
    <source>
        <dbReference type="ARBA" id="ARBA00022722"/>
    </source>
</evidence>
<dbReference type="GO" id="GO:0003725">
    <property type="term" value="F:double-stranded RNA binding"/>
    <property type="evidence" value="ECO:0007669"/>
    <property type="project" value="TreeGrafter"/>
</dbReference>
<keyword evidence="5" id="KW-0255">Endonuclease</keyword>
<dbReference type="InterPro" id="IPR014720">
    <property type="entry name" value="dsRBD_dom"/>
</dbReference>
<dbReference type="SMART" id="SM00535">
    <property type="entry name" value="RIBOc"/>
    <property type="match status" value="1"/>
</dbReference>
<evidence type="ECO:0000259" key="8">
    <source>
        <dbReference type="PROSITE" id="PS50137"/>
    </source>
</evidence>
<dbReference type="Gene3D" id="1.10.1520.10">
    <property type="entry name" value="Ribonuclease III domain"/>
    <property type="match status" value="1"/>
</dbReference>
<evidence type="ECO:0000256" key="6">
    <source>
        <dbReference type="ARBA" id="ARBA00022801"/>
    </source>
</evidence>
<feature type="domain" description="DRBM" evidence="8">
    <location>
        <begin position="163"/>
        <end position="228"/>
    </location>
</feature>
<dbReference type="FunFam" id="1.10.1520.10:FF:000001">
    <property type="entry name" value="Ribonuclease 3"/>
    <property type="match status" value="1"/>
</dbReference>
<reference evidence="10" key="1">
    <citation type="journal article" date="2020" name="Nature">
        <title>Giant virus diversity and host interactions through global metagenomics.</title>
        <authorList>
            <person name="Schulz F."/>
            <person name="Roux S."/>
            <person name="Paez-Espino D."/>
            <person name="Jungbluth S."/>
            <person name="Walsh D.A."/>
            <person name="Denef V.J."/>
            <person name="McMahon K.D."/>
            <person name="Konstantinidis K.T."/>
            <person name="Eloe-Fadrosh E.A."/>
            <person name="Kyrpides N.C."/>
            <person name="Woyke T."/>
        </authorList>
    </citation>
    <scope>NUCLEOTIDE SEQUENCE</scope>
    <source>
        <strain evidence="10">GVMAG-M-3300025652-16</strain>
    </source>
</reference>
<dbReference type="Gene3D" id="3.30.160.20">
    <property type="match status" value="1"/>
</dbReference>
<evidence type="ECO:0000256" key="5">
    <source>
        <dbReference type="ARBA" id="ARBA00022759"/>
    </source>
</evidence>
<dbReference type="InterPro" id="IPR011907">
    <property type="entry name" value="RNase_III"/>
</dbReference>
<organism evidence="10">
    <name type="scientific">viral metagenome</name>
    <dbReference type="NCBI Taxonomy" id="1070528"/>
    <lineage>
        <taxon>unclassified sequences</taxon>
        <taxon>metagenomes</taxon>
        <taxon>organismal metagenomes</taxon>
    </lineage>
</organism>
<keyword evidence="6" id="KW-0378">Hydrolase</keyword>
<proteinExistence type="inferred from homology"/>
<dbReference type="InterPro" id="IPR036389">
    <property type="entry name" value="RNase_III_sf"/>
</dbReference>
<comment type="catalytic activity">
    <reaction evidence="1">
        <text>Endonucleolytic cleavage to 5'-phosphomonoester.</text>
        <dbReference type="EC" id="3.1.26.3"/>
    </reaction>
</comment>
<dbReference type="EMBL" id="MN740292">
    <property type="protein sequence ID" value="QHT98396.1"/>
    <property type="molecule type" value="Genomic_DNA"/>
</dbReference>
<sequence length="235" mass="27647">MVVFVDKTRIEELVGTKIKNLDLYQKAFTHKSAIKEYEQFTESFETLEFIGDSVLGFVITKFLFDRYESRQEGFLTKARTKLVRGETLAKIANTLNLNELVIMDEKGMRNQWNNNPKILEDVFEALIGAIYMDIGLIHAKEFILRIYQDPEIVDMNSIMVDDNYKDHLMRHCQVNNWPLPEYRVCAHHEGLFYIDIYIDNMFRARGAAKSKKQAEQNAAQMYFQVLDEVKKYNYN</sequence>
<dbReference type="Pfam" id="PF14622">
    <property type="entry name" value="Ribonucleas_3_3"/>
    <property type="match status" value="1"/>
</dbReference>
<evidence type="ECO:0000256" key="2">
    <source>
        <dbReference type="ARBA" id="ARBA00010183"/>
    </source>
</evidence>
<feature type="domain" description="RNase III" evidence="9">
    <location>
        <begin position="7"/>
        <end position="135"/>
    </location>
</feature>
<dbReference type="GO" id="GO:0004525">
    <property type="term" value="F:ribonuclease III activity"/>
    <property type="evidence" value="ECO:0007669"/>
    <property type="project" value="UniProtKB-EC"/>
</dbReference>
<dbReference type="PANTHER" id="PTHR11207">
    <property type="entry name" value="RIBONUCLEASE III"/>
    <property type="match status" value="1"/>
</dbReference>
<comment type="similarity">
    <text evidence="2">Belongs to the ribonuclease III family.</text>
</comment>
<accession>A0A6C0J162</accession>
<dbReference type="InterPro" id="IPR000999">
    <property type="entry name" value="RNase_III_dom"/>
</dbReference>
<dbReference type="GO" id="GO:0005634">
    <property type="term" value="C:nucleus"/>
    <property type="evidence" value="ECO:0007669"/>
    <property type="project" value="TreeGrafter"/>
</dbReference>
<dbReference type="PROSITE" id="PS50142">
    <property type="entry name" value="RNASE_3_2"/>
    <property type="match status" value="1"/>
</dbReference>
<dbReference type="EC" id="3.1.26.3" evidence="3"/>
<dbReference type="CDD" id="cd00593">
    <property type="entry name" value="RIBOc"/>
    <property type="match status" value="1"/>
</dbReference>
<dbReference type="NCBIfam" id="TIGR02191">
    <property type="entry name" value="RNaseIII"/>
    <property type="match status" value="1"/>
</dbReference>
<keyword evidence="4" id="KW-0540">Nuclease</keyword>